<comment type="caution">
    <text evidence="5">The sequence shown here is derived from an EMBL/GenBank/DDBJ whole genome shotgun (WGS) entry which is preliminary data.</text>
</comment>
<dbReference type="Proteomes" id="UP000035218">
    <property type="component" value="Unassembled WGS sequence"/>
</dbReference>
<dbReference type="Proteomes" id="UP000319498">
    <property type="component" value="Unassembled WGS sequence"/>
</dbReference>
<dbReference type="EMBL" id="BJOL01000028">
    <property type="protein sequence ID" value="GED60226.1"/>
    <property type="molecule type" value="Genomic_DNA"/>
</dbReference>
<dbReference type="InterPro" id="IPR036388">
    <property type="entry name" value="WH-like_DNA-bd_sf"/>
</dbReference>
<dbReference type="GeneID" id="87587444"/>
<evidence type="ECO:0000256" key="1">
    <source>
        <dbReference type="ARBA" id="ARBA00023015"/>
    </source>
</evidence>
<accession>A0A837KKI4</accession>
<dbReference type="EMBL" id="LDCN01000006">
    <property type="protein sequence ID" value="KLH97521.1"/>
    <property type="molecule type" value="Genomic_DNA"/>
</dbReference>
<dbReference type="InterPro" id="IPR028349">
    <property type="entry name" value="PafC-like"/>
</dbReference>
<evidence type="ECO:0000313" key="6">
    <source>
        <dbReference type="Proteomes" id="UP000035218"/>
    </source>
</evidence>
<dbReference type="SUPFAM" id="SSF46785">
    <property type="entry name" value="Winged helix' DNA-binding domain"/>
    <property type="match status" value="1"/>
</dbReference>
<evidence type="ECO:0000313" key="5">
    <source>
        <dbReference type="EMBL" id="KLH97521.1"/>
    </source>
</evidence>
<evidence type="ECO:0000259" key="3">
    <source>
        <dbReference type="PROSITE" id="PS51000"/>
    </source>
</evidence>
<dbReference type="OrthoDB" id="9815009at2"/>
<dbReference type="Pfam" id="PF13280">
    <property type="entry name" value="WYL"/>
    <property type="match status" value="1"/>
</dbReference>
<dbReference type="AlphaFoldDB" id="A0A837KKI4"/>
<evidence type="ECO:0000256" key="2">
    <source>
        <dbReference type="ARBA" id="ARBA00023163"/>
    </source>
</evidence>
<dbReference type="InterPro" id="IPR026881">
    <property type="entry name" value="WYL_dom"/>
</dbReference>
<dbReference type="GO" id="GO:0003700">
    <property type="term" value="F:DNA-binding transcription factor activity"/>
    <property type="evidence" value="ECO:0007669"/>
    <property type="project" value="InterPro"/>
</dbReference>
<dbReference type="InterPro" id="IPR001034">
    <property type="entry name" value="DeoR_HTH"/>
</dbReference>
<reference evidence="4 7" key="2">
    <citation type="submission" date="2019-06" db="EMBL/GenBank/DDBJ databases">
        <title>Whole genome shotgun sequence of Brevibacillus formosus NBRC 15716.</title>
        <authorList>
            <person name="Hosoyama A."/>
            <person name="Uohara A."/>
            <person name="Ohji S."/>
            <person name="Ichikawa N."/>
        </authorList>
    </citation>
    <scope>NUCLEOTIDE SEQUENCE [LARGE SCALE GENOMIC DNA]</scope>
    <source>
        <strain evidence="4 7">NBRC 15716</strain>
    </source>
</reference>
<organism evidence="5 6">
    <name type="scientific">Brevibacillus formosus</name>
    <dbReference type="NCBI Taxonomy" id="54913"/>
    <lineage>
        <taxon>Bacteria</taxon>
        <taxon>Bacillati</taxon>
        <taxon>Bacillota</taxon>
        <taxon>Bacilli</taxon>
        <taxon>Bacillales</taxon>
        <taxon>Paenibacillaceae</taxon>
        <taxon>Brevibacillus</taxon>
    </lineage>
</organism>
<dbReference type="PANTHER" id="PTHR34580">
    <property type="match status" value="1"/>
</dbReference>
<sequence length="315" mass="35870">MNKTDRLLAIVLELQRKGTIRAEDLAATFETSVRTIYRDMQALSEAGVPIVGAPGQGYSLMEGYFLPPVSFSVEEAVALLIGADLVEQVFDQNFGNSARAVQRKVEAILSADVGEQASRIRSTFRLVSPRANNLREQEKAHAQLIHDAIINQRKVRFRYRRGTLGEGDDRETVRDVAPYGLVLVRGSWILLAHCDLRQDIRRFRLSRMSGLVVLEDRFILPDHFNFDEYKPLDDRSLEVQIVISTAIADRVKESGYFFIEEITEHPDGFLVRLRVRQIEEILSWVLGLGADAVVLTPESLRIRVRDEAKKLFERY</sequence>
<dbReference type="RefSeq" id="WP_047072359.1">
    <property type="nucleotide sequence ID" value="NZ_BJOL01000028.1"/>
</dbReference>
<keyword evidence="7" id="KW-1185">Reference proteome</keyword>
<evidence type="ECO:0000313" key="4">
    <source>
        <dbReference type="EMBL" id="GED60226.1"/>
    </source>
</evidence>
<keyword evidence="1" id="KW-0805">Transcription regulation</keyword>
<dbReference type="Gene3D" id="1.10.10.10">
    <property type="entry name" value="Winged helix-like DNA-binding domain superfamily/Winged helix DNA-binding domain"/>
    <property type="match status" value="1"/>
</dbReference>
<evidence type="ECO:0000313" key="7">
    <source>
        <dbReference type="Proteomes" id="UP000319498"/>
    </source>
</evidence>
<dbReference type="PANTHER" id="PTHR34580:SF1">
    <property type="entry name" value="PROTEIN PAFC"/>
    <property type="match status" value="1"/>
</dbReference>
<reference evidence="5 6" key="1">
    <citation type="submission" date="2015-05" db="EMBL/GenBank/DDBJ databases">
        <title>Genome sequencing project for genomic taxonomy and phylogenomics of Bacillus-like bacteria.</title>
        <authorList>
            <person name="Liu B."/>
            <person name="Wang J."/>
            <person name="Zhu Y."/>
            <person name="Liu G."/>
            <person name="Chen Q."/>
            <person name="Chen Z."/>
            <person name="Lan J."/>
            <person name="Che J."/>
            <person name="Ge C."/>
            <person name="Shi H."/>
            <person name="Pan Z."/>
            <person name="Liu X."/>
        </authorList>
    </citation>
    <scope>NUCLEOTIDE SEQUENCE [LARGE SCALE GENOMIC DNA]</scope>
    <source>
        <strain evidence="5 6">DSM 9885</strain>
    </source>
</reference>
<dbReference type="PIRSF" id="PIRSF016838">
    <property type="entry name" value="PafC"/>
    <property type="match status" value="1"/>
</dbReference>
<protein>
    <submittedName>
        <fullName evidence="5">Transcriptional regulator</fullName>
    </submittedName>
</protein>
<dbReference type="PROSITE" id="PS52050">
    <property type="entry name" value="WYL"/>
    <property type="match status" value="1"/>
</dbReference>
<dbReference type="InterPro" id="IPR051534">
    <property type="entry name" value="CBASS_pafABC_assoc_protein"/>
</dbReference>
<dbReference type="Pfam" id="PF08279">
    <property type="entry name" value="HTH_11"/>
    <property type="match status" value="1"/>
</dbReference>
<dbReference type="Pfam" id="PF25583">
    <property type="entry name" value="WCX"/>
    <property type="match status" value="1"/>
</dbReference>
<feature type="domain" description="HTH deoR-type" evidence="3">
    <location>
        <begin position="3"/>
        <end position="58"/>
    </location>
</feature>
<dbReference type="InterPro" id="IPR013196">
    <property type="entry name" value="HTH_11"/>
</dbReference>
<gene>
    <name evidence="5" type="ORF">AA984_20520</name>
    <name evidence="4" type="ORF">BFO01nite_43580</name>
</gene>
<dbReference type="InterPro" id="IPR057727">
    <property type="entry name" value="WCX_dom"/>
</dbReference>
<dbReference type="PROSITE" id="PS51000">
    <property type="entry name" value="HTH_DEOR_2"/>
    <property type="match status" value="1"/>
</dbReference>
<dbReference type="InterPro" id="IPR036390">
    <property type="entry name" value="WH_DNA-bd_sf"/>
</dbReference>
<name>A0A837KKI4_9BACL</name>
<keyword evidence="2" id="KW-0804">Transcription</keyword>
<proteinExistence type="predicted"/>